<evidence type="ECO:0000313" key="3">
    <source>
        <dbReference type="Proteomes" id="UP000237662"/>
    </source>
</evidence>
<feature type="domain" description="DNA mimic protein DMP19 C-terminal" evidence="1">
    <location>
        <begin position="81"/>
        <end position="196"/>
    </location>
</feature>
<gene>
    <name evidence="2" type="ORF">CLV84_4333</name>
</gene>
<dbReference type="EMBL" id="PTJC01000012">
    <property type="protein sequence ID" value="PPK83787.1"/>
    <property type="molecule type" value="Genomic_DNA"/>
</dbReference>
<comment type="caution">
    <text evidence="2">The sequence shown here is derived from an EMBL/GenBank/DDBJ whole genome shotgun (WGS) entry which is preliminary data.</text>
</comment>
<dbReference type="Pfam" id="PF14300">
    <property type="entry name" value="DMP19"/>
    <property type="match status" value="1"/>
</dbReference>
<dbReference type="InterPro" id="IPR025402">
    <property type="entry name" value="DMP19_C"/>
</dbReference>
<organism evidence="2 3">
    <name type="scientific">Neolewinella xylanilytica</name>
    <dbReference type="NCBI Taxonomy" id="1514080"/>
    <lineage>
        <taxon>Bacteria</taxon>
        <taxon>Pseudomonadati</taxon>
        <taxon>Bacteroidota</taxon>
        <taxon>Saprospiria</taxon>
        <taxon>Saprospirales</taxon>
        <taxon>Lewinellaceae</taxon>
        <taxon>Neolewinella</taxon>
    </lineage>
</organism>
<proteinExistence type="predicted"/>
<keyword evidence="3" id="KW-1185">Reference proteome</keyword>
<reference evidence="2 3" key="1">
    <citation type="submission" date="2018-02" db="EMBL/GenBank/DDBJ databases">
        <title>Genomic Encyclopedia of Archaeal and Bacterial Type Strains, Phase II (KMG-II): from individual species to whole genera.</title>
        <authorList>
            <person name="Goeker M."/>
        </authorList>
    </citation>
    <scope>NUCLEOTIDE SEQUENCE [LARGE SCALE GENOMIC DNA]</scope>
    <source>
        <strain evidence="2 3">DSM 29526</strain>
    </source>
</reference>
<dbReference type="RefSeq" id="WP_104421890.1">
    <property type="nucleotide sequence ID" value="NZ_PTJC01000012.1"/>
</dbReference>
<dbReference type="OrthoDB" id="6334863at2"/>
<dbReference type="AlphaFoldDB" id="A0A2S6HZM0"/>
<name>A0A2S6HZM0_9BACT</name>
<accession>A0A2S6HZM0</accession>
<dbReference type="Gene3D" id="1.20.1420.60">
    <property type="match status" value="1"/>
</dbReference>
<dbReference type="Proteomes" id="UP000237662">
    <property type="component" value="Unassembled WGS sequence"/>
</dbReference>
<evidence type="ECO:0000313" key="2">
    <source>
        <dbReference type="EMBL" id="PPK83787.1"/>
    </source>
</evidence>
<evidence type="ECO:0000259" key="1">
    <source>
        <dbReference type="Pfam" id="PF14300"/>
    </source>
</evidence>
<sequence>MKAVLIKILQYVGFKSSKSDTSFDEISRSIDDNRLQIKNTIVSHELIASSDSFDLVYLIFNKIINELPEDYTRQSQYIIQELNEGQRAIYITWVWEGEINNGGFNQFYANPSRQYADILPDLLLFIGASSFAELMVRANILYAQNMQNIKRHQDGTLEGFSKSYDDNPLNDLDKVFYDLNEKNELINYQANFIRTNASLFVKE</sequence>
<protein>
    <submittedName>
        <fullName evidence="2">Uncharacterized protein DUF4375</fullName>
    </submittedName>
</protein>